<comment type="caution">
    <text evidence="1">The sequence shown here is derived from an EMBL/GenBank/DDBJ whole genome shotgun (WGS) entry which is preliminary data.</text>
</comment>
<organism evidence="1">
    <name type="scientific">marine sediment metagenome</name>
    <dbReference type="NCBI Taxonomy" id="412755"/>
    <lineage>
        <taxon>unclassified sequences</taxon>
        <taxon>metagenomes</taxon>
        <taxon>ecological metagenomes</taxon>
    </lineage>
</organism>
<gene>
    <name evidence="1" type="ORF">LCGC14_1277200</name>
</gene>
<dbReference type="AlphaFoldDB" id="A0A0F9NZD9"/>
<evidence type="ECO:0008006" key="2">
    <source>
        <dbReference type="Google" id="ProtNLM"/>
    </source>
</evidence>
<name>A0A0F9NZD9_9ZZZZ</name>
<proteinExistence type="predicted"/>
<reference evidence="1" key="1">
    <citation type="journal article" date="2015" name="Nature">
        <title>Complex archaea that bridge the gap between prokaryotes and eukaryotes.</title>
        <authorList>
            <person name="Spang A."/>
            <person name="Saw J.H."/>
            <person name="Jorgensen S.L."/>
            <person name="Zaremba-Niedzwiedzka K."/>
            <person name="Martijn J."/>
            <person name="Lind A.E."/>
            <person name="van Eijk R."/>
            <person name="Schleper C."/>
            <person name="Guy L."/>
            <person name="Ettema T.J."/>
        </authorList>
    </citation>
    <scope>NUCLEOTIDE SEQUENCE</scope>
</reference>
<dbReference type="Gene3D" id="3.40.50.300">
    <property type="entry name" value="P-loop containing nucleotide triphosphate hydrolases"/>
    <property type="match status" value="1"/>
</dbReference>
<feature type="non-terminal residue" evidence="1">
    <location>
        <position position="1"/>
    </location>
</feature>
<dbReference type="InterPro" id="IPR022374">
    <property type="entry name" value="EttA"/>
</dbReference>
<dbReference type="PANTHER" id="PTHR43858">
    <property type="entry name" value="ENERGY-DEPENDENT TRANSLATIONAL THROTTLE PROTEIN ETTA"/>
    <property type="match status" value="1"/>
</dbReference>
<dbReference type="InterPro" id="IPR027417">
    <property type="entry name" value="P-loop_NTPase"/>
</dbReference>
<dbReference type="GO" id="GO:0045900">
    <property type="term" value="P:negative regulation of translational elongation"/>
    <property type="evidence" value="ECO:0007669"/>
    <property type="project" value="InterPro"/>
</dbReference>
<dbReference type="EMBL" id="LAZR01007225">
    <property type="protein sequence ID" value="KKM86622.1"/>
    <property type="molecule type" value="Genomic_DNA"/>
</dbReference>
<sequence length="103" mass="11802">RLHLAALLKEGGNVLLLDEPTNDLDVETLRALEEALLNFPGSAMVISHDRWFLDRVATHILAFEDDGEVVYFEGNFNEYDEDHKKRKGDSAMVPQRMKYKKLA</sequence>
<dbReference type="PANTHER" id="PTHR43858:SF1">
    <property type="entry name" value="ABC TRANSPORTER-RELATED PROTEIN"/>
    <property type="match status" value="1"/>
</dbReference>
<protein>
    <recommendedName>
        <fullName evidence="2">ABC transporter domain-containing protein</fullName>
    </recommendedName>
</protein>
<evidence type="ECO:0000313" key="1">
    <source>
        <dbReference type="EMBL" id="KKM86622.1"/>
    </source>
</evidence>
<accession>A0A0F9NZD9</accession>
<dbReference type="SUPFAM" id="SSF52540">
    <property type="entry name" value="P-loop containing nucleoside triphosphate hydrolases"/>
    <property type="match status" value="1"/>
</dbReference>